<gene>
    <name evidence="3" type="ORF">A5636_01230</name>
</gene>
<keyword evidence="4" id="KW-1185">Reference proteome</keyword>
<dbReference type="InterPro" id="IPR014710">
    <property type="entry name" value="RmlC-like_jellyroll"/>
</dbReference>
<proteinExistence type="predicted"/>
<keyword evidence="1" id="KW-0732">Signal</keyword>
<evidence type="ECO:0000313" key="3">
    <source>
        <dbReference type="EMBL" id="OBK13618.1"/>
    </source>
</evidence>
<feature type="domain" description="Cupin type-2" evidence="2">
    <location>
        <begin position="54"/>
        <end position="127"/>
    </location>
</feature>
<feature type="chain" id="PRO_5008326621" evidence="1">
    <location>
        <begin position="25"/>
        <end position="144"/>
    </location>
</feature>
<dbReference type="RefSeq" id="WP_065159802.1">
    <property type="nucleotide sequence ID" value="NZ_LZLQ01000111.1"/>
</dbReference>
<sequence length="144" mass="15127">MALKMPVFALTVAVLLASACHAQSAPESSNQKPVVRSVFNQTTNIPGKSLEAVTVNYPPGAKSGPHHHARSAFIMAYVISGAIRSQVEGEPARVYHPGETWSEAPGAHHTVSENASATEPAELLAVFLVDTGDGPLTTDDNATR</sequence>
<organism evidence="3 4">
    <name type="scientific">Mycobacterium asiaticum</name>
    <dbReference type="NCBI Taxonomy" id="1790"/>
    <lineage>
        <taxon>Bacteria</taxon>
        <taxon>Bacillati</taxon>
        <taxon>Actinomycetota</taxon>
        <taxon>Actinomycetes</taxon>
        <taxon>Mycobacteriales</taxon>
        <taxon>Mycobacteriaceae</taxon>
        <taxon>Mycobacterium</taxon>
    </lineage>
</organism>
<dbReference type="PANTHER" id="PTHR38599:SF1">
    <property type="entry name" value="CUPIN DOMAIN PROTEIN (AFU_ORTHOLOGUE AFUA_3G13620)"/>
    <property type="match status" value="1"/>
</dbReference>
<evidence type="ECO:0000256" key="1">
    <source>
        <dbReference type="SAM" id="SignalP"/>
    </source>
</evidence>
<dbReference type="OrthoDB" id="195923at2"/>
<evidence type="ECO:0000259" key="2">
    <source>
        <dbReference type="Pfam" id="PF07883"/>
    </source>
</evidence>
<name>A0A1A3MUL6_MYCAS</name>
<dbReference type="PROSITE" id="PS51257">
    <property type="entry name" value="PROKAR_LIPOPROTEIN"/>
    <property type="match status" value="1"/>
</dbReference>
<dbReference type="InterPro" id="IPR013096">
    <property type="entry name" value="Cupin_2"/>
</dbReference>
<evidence type="ECO:0000313" key="4">
    <source>
        <dbReference type="Proteomes" id="UP000093629"/>
    </source>
</evidence>
<dbReference type="SUPFAM" id="SSF51182">
    <property type="entry name" value="RmlC-like cupins"/>
    <property type="match status" value="1"/>
</dbReference>
<dbReference type="EMBL" id="LZLQ01000111">
    <property type="protein sequence ID" value="OBK13618.1"/>
    <property type="molecule type" value="Genomic_DNA"/>
</dbReference>
<feature type="signal peptide" evidence="1">
    <location>
        <begin position="1"/>
        <end position="24"/>
    </location>
</feature>
<accession>A0A1A3MUL6</accession>
<dbReference type="Pfam" id="PF07883">
    <property type="entry name" value="Cupin_2"/>
    <property type="match status" value="1"/>
</dbReference>
<protein>
    <submittedName>
        <fullName evidence="3">Cupin</fullName>
    </submittedName>
</protein>
<dbReference type="AlphaFoldDB" id="A0A1A3MUL6"/>
<dbReference type="InterPro" id="IPR011051">
    <property type="entry name" value="RmlC_Cupin_sf"/>
</dbReference>
<dbReference type="Proteomes" id="UP000093629">
    <property type="component" value="Unassembled WGS sequence"/>
</dbReference>
<dbReference type="CDD" id="cd02234">
    <property type="entry name" value="cupin_BLR7677-like"/>
    <property type="match status" value="1"/>
</dbReference>
<dbReference type="PANTHER" id="PTHR38599">
    <property type="entry name" value="CUPIN DOMAIN PROTEIN (AFU_ORTHOLOGUE AFUA_3G13620)"/>
    <property type="match status" value="1"/>
</dbReference>
<dbReference type="Gene3D" id="2.60.120.10">
    <property type="entry name" value="Jelly Rolls"/>
    <property type="match status" value="1"/>
</dbReference>
<reference evidence="4" key="1">
    <citation type="submission" date="2016-06" db="EMBL/GenBank/DDBJ databases">
        <authorList>
            <person name="Sutton G."/>
            <person name="Brinkac L."/>
            <person name="Sanka R."/>
            <person name="Adams M."/>
            <person name="Lau E."/>
            <person name="Garcia-Basteiro A."/>
            <person name="Lopez-Varela E."/>
            <person name="Palencia S."/>
        </authorList>
    </citation>
    <scope>NUCLEOTIDE SEQUENCE [LARGE SCALE GENOMIC DNA]</scope>
    <source>
        <strain evidence="4">1245139.5</strain>
    </source>
</reference>
<comment type="caution">
    <text evidence="3">The sequence shown here is derived from an EMBL/GenBank/DDBJ whole genome shotgun (WGS) entry which is preliminary data.</text>
</comment>